<dbReference type="PANTHER" id="PTHR34386">
    <property type="entry name" value="GLUTAREDOXIN"/>
    <property type="match status" value="1"/>
</dbReference>
<dbReference type="InterPro" id="IPR036249">
    <property type="entry name" value="Thioredoxin-like_sf"/>
</dbReference>
<dbReference type="InterPro" id="IPR051548">
    <property type="entry name" value="Grx-like_ET"/>
</dbReference>
<reference evidence="2" key="2">
    <citation type="journal article" date="2014" name="ISME J.">
        <title>Microbial stratification in low pH oxic and suboxic macroscopic growths along an acid mine drainage.</title>
        <authorList>
            <person name="Mendez-Garcia C."/>
            <person name="Mesa V."/>
            <person name="Sprenger R.R."/>
            <person name="Richter M."/>
            <person name="Diez M.S."/>
            <person name="Solano J."/>
            <person name="Bargiela R."/>
            <person name="Golyshina O.V."/>
            <person name="Manteca A."/>
            <person name="Ramos J.L."/>
            <person name="Gallego J.R."/>
            <person name="Llorente I."/>
            <person name="Martins Dos Santos V.A."/>
            <person name="Jensen O.N."/>
            <person name="Pelaez A.I."/>
            <person name="Sanchez J."/>
            <person name="Ferrer M."/>
        </authorList>
    </citation>
    <scope>NUCLEOTIDE SEQUENCE</scope>
</reference>
<protein>
    <submittedName>
        <fullName evidence="2">Glutaredoxin, GrxC</fullName>
    </submittedName>
</protein>
<sequence>MTAAIIVYTTPHCAYCRIAKELLTSRGWVFREVDVADDPAARTKLVETTGRKTVPQIFIDHRPIGGFEELKALDDSGALARLVSQTRDPQPDSGSTRHE</sequence>
<dbReference type="InterPro" id="IPR002109">
    <property type="entry name" value="Glutaredoxin"/>
</dbReference>
<comment type="caution">
    <text evidence="2">The sequence shown here is derived from an EMBL/GenBank/DDBJ whole genome shotgun (WGS) entry which is preliminary data.</text>
</comment>
<dbReference type="SUPFAM" id="SSF52833">
    <property type="entry name" value="Thioredoxin-like"/>
    <property type="match status" value="1"/>
</dbReference>
<evidence type="ECO:0000313" key="2">
    <source>
        <dbReference type="EMBL" id="EQD75506.1"/>
    </source>
</evidence>
<evidence type="ECO:0000259" key="1">
    <source>
        <dbReference type="Pfam" id="PF00462"/>
    </source>
</evidence>
<dbReference type="PROSITE" id="PS51354">
    <property type="entry name" value="GLUTAREDOXIN_2"/>
    <property type="match status" value="1"/>
</dbReference>
<reference evidence="2" key="1">
    <citation type="submission" date="2013-08" db="EMBL/GenBank/DDBJ databases">
        <authorList>
            <person name="Mendez C."/>
            <person name="Richter M."/>
            <person name="Ferrer M."/>
            <person name="Sanchez J."/>
        </authorList>
    </citation>
    <scope>NUCLEOTIDE SEQUENCE</scope>
</reference>
<dbReference type="GO" id="GO:0045454">
    <property type="term" value="P:cell redox homeostasis"/>
    <property type="evidence" value="ECO:0007669"/>
    <property type="project" value="TreeGrafter"/>
</dbReference>
<accession>T1BRI7</accession>
<proteinExistence type="predicted"/>
<dbReference type="Gene3D" id="3.40.30.10">
    <property type="entry name" value="Glutaredoxin"/>
    <property type="match status" value="1"/>
</dbReference>
<dbReference type="PRINTS" id="PR00160">
    <property type="entry name" value="GLUTAREDOXIN"/>
</dbReference>
<name>T1BRI7_9ZZZZ</name>
<dbReference type="Pfam" id="PF00462">
    <property type="entry name" value="Glutaredoxin"/>
    <property type="match status" value="1"/>
</dbReference>
<dbReference type="EMBL" id="AUZY01001227">
    <property type="protein sequence ID" value="EQD75506.1"/>
    <property type="molecule type" value="Genomic_DNA"/>
</dbReference>
<dbReference type="AlphaFoldDB" id="T1BRI7"/>
<organism evidence="2">
    <name type="scientific">mine drainage metagenome</name>
    <dbReference type="NCBI Taxonomy" id="410659"/>
    <lineage>
        <taxon>unclassified sequences</taxon>
        <taxon>metagenomes</taxon>
        <taxon>ecological metagenomes</taxon>
    </lineage>
</organism>
<gene>
    <name evidence="2" type="ORF">B1B_02087</name>
</gene>
<feature type="domain" description="Glutaredoxin" evidence="1">
    <location>
        <begin position="5"/>
        <end position="62"/>
    </location>
</feature>
<dbReference type="PANTHER" id="PTHR34386:SF1">
    <property type="entry name" value="GLUTAREDOXIN-LIKE PROTEIN NRDH"/>
    <property type="match status" value="1"/>
</dbReference>
<dbReference type="GO" id="GO:0009055">
    <property type="term" value="F:electron transfer activity"/>
    <property type="evidence" value="ECO:0007669"/>
    <property type="project" value="TreeGrafter"/>
</dbReference>
<dbReference type="InterPro" id="IPR014025">
    <property type="entry name" value="Glutaredoxin_subgr"/>
</dbReference>